<evidence type="ECO:0000256" key="2">
    <source>
        <dbReference type="ARBA" id="ARBA00022525"/>
    </source>
</evidence>
<feature type="domain" description="Gram-positive cocci surface proteins LPxTG" evidence="7">
    <location>
        <begin position="370"/>
        <end position="404"/>
    </location>
</feature>
<dbReference type="Pfam" id="PF00746">
    <property type="entry name" value="Gram_pos_anchor"/>
    <property type="match status" value="1"/>
</dbReference>
<evidence type="ECO:0000313" key="8">
    <source>
        <dbReference type="EMBL" id="RRR96409.1"/>
    </source>
</evidence>
<dbReference type="AlphaFoldDB" id="A0A426US77"/>
<evidence type="ECO:0000313" key="9">
    <source>
        <dbReference type="Proteomes" id="UP000277256"/>
    </source>
</evidence>
<keyword evidence="5" id="KW-0812">Transmembrane</keyword>
<keyword evidence="5" id="KW-0472">Membrane</keyword>
<feature type="signal peptide" evidence="6">
    <location>
        <begin position="1"/>
        <end position="30"/>
    </location>
</feature>
<dbReference type="Proteomes" id="UP000277256">
    <property type="component" value="Unassembled WGS sequence"/>
</dbReference>
<protein>
    <submittedName>
        <fullName evidence="8">LPXTG cell wall anchor domain-containing protein</fullName>
    </submittedName>
</protein>
<evidence type="ECO:0000256" key="5">
    <source>
        <dbReference type="SAM" id="Phobius"/>
    </source>
</evidence>
<keyword evidence="2" id="KW-0964">Secreted</keyword>
<keyword evidence="3 6" id="KW-0732">Signal</keyword>
<keyword evidence="1" id="KW-0134">Cell wall</keyword>
<comment type="caution">
    <text evidence="8">The sequence shown here is derived from an EMBL/GenBank/DDBJ whole genome shotgun (WGS) entry which is preliminary data.</text>
</comment>
<dbReference type="OrthoDB" id="9827035at2"/>
<keyword evidence="9" id="KW-1185">Reference proteome</keyword>
<evidence type="ECO:0000256" key="6">
    <source>
        <dbReference type="SAM" id="SignalP"/>
    </source>
</evidence>
<dbReference type="PROSITE" id="PS51318">
    <property type="entry name" value="TAT"/>
    <property type="match status" value="1"/>
</dbReference>
<dbReference type="PROSITE" id="PS50847">
    <property type="entry name" value="GRAM_POS_ANCHORING"/>
    <property type="match status" value="1"/>
</dbReference>
<sequence>MASNRIPIRLAAAAAALLAAAAAAPAQAQAQDEHPYQPYLHADLAFTGVDPGGSVEVNPRFLQDAALPADTGAILVQFGGPARNGQTVDGLEVDAPYDNCFTGSSFFDDPRGRACFFTEFEDLPGEVFTFTGPATYTVDPDAPGPFEVCACAYTVQAVSADELDLYGVPWWDPDSPNLLGLTTADTWDGPGASDPEFGGDITIETTEHPYDLAVADVPVAGGAGDTVETAVEASNAGPAGALFQNMEPGSYTLRGQLPAGLELVSFDPDSAWECLDPADLEAEYDRAAAEGTALDRFDFACFTLSVEAGAELPLGLTVRIADAEATAGGLVEIDAVRDGGVPPLLDADLGDNTAVFDVEVDADATAPPKLPATGNETAAGLAAAAAAVLAGAALLALARRRVRG</sequence>
<evidence type="ECO:0000256" key="1">
    <source>
        <dbReference type="ARBA" id="ARBA00022512"/>
    </source>
</evidence>
<dbReference type="NCBIfam" id="TIGR01167">
    <property type="entry name" value="LPXTG_anchor"/>
    <property type="match status" value="1"/>
</dbReference>
<keyword evidence="4" id="KW-0572">Peptidoglycan-anchor</keyword>
<gene>
    <name evidence="8" type="ORF">EIW28_21440</name>
</gene>
<dbReference type="EMBL" id="RSEB01000007">
    <property type="protein sequence ID" value="RRR96409.1"/>
    <property type="molecule type" value="Genomic_DNA"/>
</dbReference>
<name>A0A426US77_9ACTN</name>
<dbReference type="InterPro" id="IPR019931">
    <property type="entry name" value="LPXTG_anchor"/>
</dbReference>
<proteinExistence type="predicted"/>
<reference evidence="8 9" key="1">
    <citation type="submission" date="2018-12" db="EMBL/GenBank/DDBJ databases">
        <title>Glycomyces sp. YIM 121974 draft genome.</title>
        <authorList>
            <person name="Li Q."/>
        </authorList>
    </citation>
    <scope>NUCLEOTIDE SEQUENCE [LARGE SCALE GENOMIC DNA]</scope>
    <source>
        <strain evidence="8 9">YIM 121974</strain>
    </source>
</reference>
<dbReference type="InterPro" id="IPR006311">
    <property type="entry name" value="TAT_signal"/>
</dbReference>
<evidence type="ECO:0000256" key="4">
    <source>
        <dbReference type="ARBA" id="ARBA00023088"/>
    </source>
</evidence>
<feature type="chain" id="PRO_5019259660" evidence="6">
    <location>
        <begin position="31"/>
        <end position="404"/>
    </location>
</feature>
<keyword evidence="5" id="KW-1133">Transmembrane helix</keyword>
<accession>A0A426US77</accession>
<organism evidence="8 9">
    <name type="scientific">Glycomyces terrestris</name>
    <dbReference type="NCBI Taxonomy" id="2493553"/>
    <lineage>
        <taxon>Bacteria</taxon>
        <taxon>Bacillati</taxon>
        <taxon>Actinomycetota</taxon>
        <taxon>Actinomycetes</taxon>
        <taxon>Glycomycetales</taxon>
        <taxon>Glycomycetaceae</taxon>
        <taxon>Glycomyces</taxon>
    </lineage>
</organism>
<dbReference type="RefSeq" id="WP_125249765.1">
    <property type="nucleotide sequence ID" value="NZ_RSEB01000007.1"/>
</dbReference>
<feature type="transmembrane region" description="Helical" evidence="5">
    <location>
        <begin position="378"/>
        <end position="398"/>
    </location>
</feature>
<evidence type="ECO:0000256" key="3">
    <source>
        <dbReference type="ARBA" id="ARBA00022729"/>
    </source>
</evidence>
<evidence type="ECO:0000259" key="7">
    <source>
        <dbReference type="PROSITE" id="PS50847"/>
    </source>
</evidence>